<dbReference type="InterPro" id="IPR037401">
    <property type="entry name" value="SnoaL-like"/>
</dbReference>
<sequence>GHSQLKTGHPVRSAIHKQLNGRLVLRWVTTWESLLLYVLYLFLLQLTPPCCNRDVQVLPSLRPVATTRREHANMATAYDIQTYLLDKSNIKDTVTRMMYAFDNKDSSLLIDQVYTPEIHLDYDTLLLGGKPEIISSKAWADRLEHMHDAYDTTQHTVHNFLIELPQPSSANKEVARPDTCVVYAHADGWFYNRNAEGRPRNMCRRNGGKYRLEVVRLKEKEEQGENPWRISKQRVELSWQDMGSQ</sequence>
<reference evidence="2" key="1">
    <citation type="journal article" date="2021" name="J Fungi (Basel)">
        <title>Virulence traits and population genomics of the black yeast Aureobasidium melanogenum.</title>
        <authorList>
            <person name="Cernosa A."/>
            <person name="Sun X."/>
            <person name="Gostincar C."/>
            <person name="Fang C."/>
            <person name="Gunde-Cimerman N."/>
            <person name="Song Z."/>
        </authorList>
    </citation>
    <scope>NUCLEOTIDE SEQUENCE</scope>
    <source>
        <strain evidence="2">EXF-9911</strain>
    </source>
</reference>
<proteinExistence type="predicted"/>
<protein>
    <recommendedName>
        <fullName evidence="1">SnoaL-like domain-containing protein</fullName>
    </recommendedName>
</protein>
<comment type="caution">
    <text evidence="2">The sequence shown here is derived from an EMBL/GenBank/DDBJ whole genome shotgun (WGS) entry which is preliminary data.</text>
</comment>
<dbReference type="EMBL" id="JAHFXF010000453">
    <property type="protein sequence ID" value="KAG9687475.1"/>
    <property type="molecule type" value="Genomic_DNA"/>
</dbReference>
<feature type="non-terminal residue" evidence="2">
    <location>
        <position position="1"/>
    </location>
</feature>
<dbReference type="OrthoDB" id="5208229at2759"/>
<reference evidence="2" key="2">
    <citation type="submission" date="2021-08" db="EMBL/GenBank/DDBJ databases">
        <authorList>
            <person name="Gostincar C."/>
            <person name="Sun X."/>
            <person name="Song Z."/>
            <person name="Gunde-Cimerman N."/>
        </authorList>
    </citation>
    <scope>NUCLEOTIDE SEQUENCE</scope>
    <source>
        <strain evidence="2">EXF-9911</strain>
    </source>
</reference>
<name>A0A9P8EEC5_AURME</name>
<organism evidence="2 3">
    <name type="scientific">Aureobasidium melanogenum</name>
    <name type="common">Aureobasidium pullulans var. melanogenum</name>
    <dbReference type="NCBI Taxonomy" id="46634"/>
    <lineage>
        <taxon>Eukaryota</taxon>
        <taxon>Fungi</taxon>
        <taxon>Dikarya</taxon>
        <taxon>Ascomycota</taxon>
        <taxon>Pezizomycotina</taxon>
        <taxon>Dothideomycetes</taxon>
        <taxon>Dothideomycetidae</taxon>
        <taxon>Dothideales</taxon>
        <taxon>Saccotheciaceae</taxon>
        <taxon>Aureobasidium</taxon>
    </lineage>
</organism>
<feature type="domain" description="SnoaL-like" evidence="1">
    <location>
        <begin position="83"/>
        <end position="232"/>
    </location>
</feature>
<evidence type="ECO:0000313" key="2">
    <source>
        <dbReference type="EMBL" id="KAG9687475.1"/>
    </source>
</evidence>
<feature type="non-terminal residue" evidence="2">
    <location>
        <position position="245"/>
    </location>
</feature>
<dbReference type="Gene3D" id="3.10.450.50">
    <property type="match status" value="1"/>
</dbReference>
<evidence type="ECO:0000313" key="3">
    <source>
        <dbReference type="Proteomes" id="UP000779574"/>
    </source>
</evidence>
<dbReference type="InterPro" id="IPR032710">
    <property type="entry name" value="NTF2-like_dom_sf"/>
</dbReference>
<dbReference type="Proteomes" id="UP000779574">
    <property type="component" value="Unassembled WGS sequence"/>
</dbReference>
<accession>A0A9P8EEC5</accession>
<dbReference type="AlphaFoldDB" id="A0A9P8EEC5"/>
<dbReference type="Pfam" id="PF13577">
    <property type="entry name" value="SnoaL_4"/>
    <property type="match status" value="1"/>
</dbReference>
<gene>
    <name evidence="2" type="ORF">KCU76_g10291</name>
</gene>
<evidence type="ECO:0000259" key="1">
    <source>
        <dbReference type="Pfam" id="PF13577"/>
    </source>
</evidence>
<dbReference type="SUPFAM" id="SSF54427">
    <property type="entry name" value="NTF2-like"/>
    <property type="match status" value="1"/>
</dbReference>